<keyword evidence="1" id="KW-0472">Membrane</keyword>
<organism evidence="2 3">
    <name type="scientific">Texcoconibacillus texcoconensis</name>
    <dbReference type="NCBI Taxonomy" id="1095777"/>
    <lineage>
        <taxon>Bacteria</taxon>
        <taxon>Bacillati</taxon>
        <taxon>Bacillota</taxon>
        <taxon>Bacilli</taxon>
        <taxon>Bacillales</taxon>
        <taxon>Bacillaceae</taxon>
        <taxon>Texcoconibacillus</taxon>
    </lineage>
</organism>
<keyword evidence="3" id="KW-1185">Reference proteome</keyword>
<gene>
    <name evidence="2" type="ORF">HNQ41_000095</name>
</gene>
<dbReference type="NCBIfam" id="NF041644">
    <property type="entry name" value="CBO0543_fam"/>
    <property type="match status" value="1"/>
</dbReference>
<protein>
    <submittedName>
        <fullName evidence="2">Uncharacterized protein</fullName>
    </submittedName>
</protein>
<dbReference type="RefSeq" id="WP_425506934.1">
    <property type="nucleotide sequence ID" value="NZ_JACHHB010000001.1"/>
</dbReference>
<evidence type="ECO:0000313" key="3">
    <source>
        <dbReference type="Proteomes" id="UP000551878"/>
    </source>
</evidence>
<dbReference type="InterPro" id="IPR048147">
    <property type="entry name" value="CBO0543-like"/>
</dbReference>
<accession>A0A840QIP2</accession>
<comment type="caution">
    <text evidence="2">The sequence shown here is derived from an EMBL/GenBank/DDBJ whole genome shotgun (WGS) entry which is preliminary data.</text>
</comment>
<sequence>MKQKHLALILSLLLLNILRGSWRDIPKYYKNLTYVIFVNILYYLVCRRHLLWEFPSLGVNRLVLRVAYVIFVTPSIVLAFLSKFPKSPFRQILYISKWVIVSSMIEYFLHKRKLIQYKHGWNIYWSGLVYLKMFVYSSIFHKKPLIVWLLTFCSLIYFIVTFQIPVFSKHTFSRKFDRIIDYFYHSFLEDVF</sequence>
<feature type="transmembrane region" description="Helical" evidence="1">
    <location>
        <begin position="33"/>
        <end position="50"/>
    </location>
</feature>
<reference evidence="2 3" key="1">
    <citation type="submission" date="2020-08" db="EMBL/GenBank/DDBJ databases">
        <title>Genomic Encyclopedia of Type Strains, Phase IV (KMG-IV): sequencing the most valuable type-strain genomes for metagenomic binning, comparative biology and taxonomic classification.</title>
        <authorList>
            <person name="Goeker M."/>
        </authorList>
    </citation>
    <scope>NUCLEOTIDE SEQUENCE [LARGE SCALE GENOMIC DNA]</scope>
    <source>
        <strain evidence="2 3">DSM 24696</strain>
    </source>
</reference>
<name>A0A840QIP2_9BACI</name>
<keyword evidence="1" id="KW-0812">Transmembrane</keyword>
<feature type="transmembrane region" description="Helical" evidence="1">
    <location>
        <begin position="145"/>
        <end position="168"/>
    </location>
</feature>
<dbReference type="AlphaFoldDB" id="A0A840QIP2"/>
<evidence type="ECO:0000256" key="1">
    <source>
        <dbReference type="SAM" id="Phobius"/>
    </source>
</evidence>
<evidence type="ECO:0000313" key="2">
    <source>
        <dbReference type="EMBL" id="MBB5171955.1"/>
    </source>
</evidence>
<dbReference type="EMBL" id="JACHHB010000001">
    <property type="protein sequence ID" value="MBB5171955.1"/>
    <property type="molecule type" value="Genomic_DNA"/>
</dbReference>
<feature type="transmembrane region" description="Helical" evidence="1">
    <location>
        <begin position="92"/>
        <end position="109"/>
    </location>
</feature>
<keyword evidence="1" id="KW-1133">Transmembrane helix</keyword>
<feature type="transmembrane region" description="Helical" evidence="1">
    <location>
        <begin position="121"/>
        <end position="139"/>
    </location>
</feature>
<feature type="transmembrane region" description="Helical" evidence="1">
    <location>
        <begin position="62"/>
        <end position="80"/>
    </location>
</feature>
<dbReference type="Proteomes" id="UP000551878">
    <property type="component" value="Unassembled WGS sequence"/>
</dbReference>
<proteinExistence type="predicted"/>